<keyword evidence="1" id="KW-0472">Membrane</keyword>
<keyword evidence="1" id="KW-0812">Transmembrane</keyword>
<dbReference type="InterPro" id="IPR009943">
    <property type="entry name" value="DUF1475"/>
</dbReference>
<dbReference type="OrthoDB" id="279522at2"/>
<reference evidence="2 3" key="1">
    <citation type="journal article" date="2015" name="Stand. Genomic Sci.">
        <title>Genomic Encyclopedia of Bacterial and Archaeal Type Strains, Phase III: the genomes of soil and plant-associated and newly described type strains.</title>
        <authorList>
            <person name="Whitman W.B."/>
            <person name="Woyke T."/>
            <person name="Klenk H.P."/>
            <person name="Zhou Y."/>
            <person name="Lilburn T.G."/>
            <person name="Beck B.J."/>
            <person name="De Vos P."/>
            <person name="Vandamme P."/>
            <person name="Eisen J.A."/>
            <person name="Garrity G."/>
            <person name="Hugenholtz P."/>
            <person name="Kyrpides N.C."/>
        </authorList>
    </citation>
    <scope>NUCLEOTIDE SEQUENCE [LARGE SCALE GENOMIC DNA]</scope>
    <source>
        <strain evidence="2 3">CGMCC 1.6858</strain>
    </source>
</reference>
<dbReference type="Proteomes" id="UP000316905">
    <property type="component" value="Unassembled WGS sequence"/>
</dbReference>
<feature type="transmembrane region" description="Helical" evidence="1">
    <location>
        <begin position="47"/>
        <end position="68"/>
    </location>
</feature>
<evidence type="ECO:0000313" key="3">
    <source>
        <dbReference type="Proteomes" id="UP000316905"/>
    </source>
</evidence>
<organism evidence="2 3">
    <name type="scientific">Pseudomonas duriflava</name>
    <dbReference type="NCBI Taxonomy" id="459528"/>
    <lineage>
        <taxon>Bacteria</taxon>
        <taxon>Pseudomonadati</taxon>
        <taxon>Pseudomonadota</taxon>
        <taxon>Gammaproteobacteria</taxon>
        <taxon>Pseudomonadales</taxon>
        <taxon>Pseudomonadaceae</taxon>
        <taxon>Pseudomonas</taxon>
    </lineage>
</organism>
<evidence type="ECO:0000256" key="1">
    <source>
        <dbReference type="SAM" id="Phobius"/>
    </source>
</evidence>
<keyword evidence="3" id="KW-1185">Reference proteome</keyword>
<dbReference type="EMBL" id="VLKY01000001">
    <property type="protein sequence ID" value="TWI58684.1"/>
    <property type="molecule type" value="Genomic_DNA"/>
</dbReference>
<dbReference type="RefSeq" id="WP_145137213.1">
    <property type="nucleotide sequence ID" value="NZ_VLKY01000001.1"/>
</dbReference>
<feature type="transmembrane region" description="Helical" evidence="1">
    <location>
        <begin position="75"/>
        <end position="96"/>
    </location>
</feature>
<comment type="caution">
    <text evidence="2">The sequence shown here is derived from an EMBL/GenBank/DDBJ whole genome shotgun (WGS) entry which is preliminary data.</text>
</comment>
<gene>
    <name evidence="2" type="ORF">IQ22_00392</name>
</gene>
<proteinExistence type="predicted"/>
<feature type="transmembrane region" description="Helical" evidence="1">
    <location>
        <begin position="7"/>
        <end position="27"/>
    </location>
</feature>
<sequence>MKTGMIVLRLTLVTGWVVLLGITLHAVAERGLIEAPYVFLGDLTHPWRAQFNTDFSLNLLLIAAWVVYRARSWRLGLVWGFLTLMMGALFTLPYLLVVTLRAHGDMRVVLLGRHYSPRGPR</sequence>
<protein>
    <submittedName>
        <fullName evidence="2">Uncharacterized protein DUF1475</fullName>
    </submittedName>
</protein>
<dbReference type="Pfam" id="PF07343">
    <property type="entry name" value="DUF1475"/>
    <property type="match status" value="1"/>
</dbReference>
<accession>A0A562QPM5</accession>
<dbReference type="AlphaFoldDB" id="A0A562QPM5"/>
<keyword evidence="1" id="KW-1133">Transmembrane helix</keyword>
<evidence type="ECO:0000313" key="2">
    <source>
        <dbReference type="EMBL" id="TWI58684.1"/>
    </source>
</evidence>
<name>A0A562QPM5_9PSED</name>